<evidence type="ECO:0000313" key="2">
    <source>
        <dbReference type="Proteomes" id="UP001157502"/>
    </source>
</evidence>
<sequence>DLNRLQFVCVDGLSSNKSKVCFGVPQGSVLGPLLFSLYMLPLGNVIRKHNVNFHCYADDTQLYIAMKHGEAPKLATMEACVSDIRRWMTENFLLLNSDKTEMLVLGPKKQRDLLTDLTLNLNGCIVISQKNVKNLGVTLDPDLSFDDHIKYISRTAFFHLRNIAKIRNYLSKIDAEKLIHAFVTSRLDYCNVLFSGYPDKSVNKLQLVLNTAARILTRTKKFDHITPVLASLHWLPVKARADFKVLLLTYKALHQLAPTYLAELVQPYIPTRNLRSKDAGLLIVPKISKQTAGGRAFSYRAPLLWNELPIWVRNVDSVQTFKSQLKTYLFSKVYG</sequence>
<name>A0ACC2FM37_DALPE</name>
<comment type="caution">
    <text evidence="1">The sequence shown here is derived from an EMBL/GenBank/DDBJ whole genome shotgun (WGS) entry which is preliminary data.</text>
</comment>
<keyword evidence="2" id="KW-1185">Reference proteome</keyword>
<protein>
    <submittedName>
        <fullName evidence="1">Uncharacterized protein</fullName>
    </submittedName>
</protein>
<accession>A0ACC2FM37</accession>
<gene>
    <name evidence="1" type="ORF">DPEC_G00277100</name>
</gene>
<organism evidence="1 2">
    <name type="scientific">Dallia pectoralis</name>
    <name type="common">Alaska blackfish</name>
    <dbReference type="NCBI Taxonomy" id="75939"/>
    <lineage>
        <taxon>Eukaryota</taxon>
        <taxon>Metazoa</taxon>
        <taxon>Chordata</taxon>
        <taxon>Craniata</taxon>
        <taxon>Vertebrata</taxon>
        <taxon>Euteleostomi</taxon>
        <taxon>Actinopterygii</taxon>
        <taxon>Neopterygii</taxon>
        <taxon>Teleostei</taxon>
        <taxon>Protacanthopterygii</taxon>
        <taxon>Esociformes</taxon>
        <taxon>Umbridae</taxon>
        <taxon>Dallia</taxon>
    </lineage>
</organism>
<evidence type="ECO:0000313" key="1">
    <source>
        <dbReference type="EMBL" id="KAJ7992300.1"/>
    </source>
</evidence>
<dbReference type="Proteomes" id="UP001157502">
    <property type="component" value="Chromosome 25"/>
</dbReference>
<proteinExistence type="predicted"/>
<reference evidence="1" key="1">
    <citation type="submission" date="2021-05" db="EMBL/GenBank/DDBJ databases">
        <authorList>
            <person name="Pan Q."/>
            <person name="Jouanno E."/>
            <person name="Zahm M."/>
            <person name="Klopp C."/>
            <person name="Cabau C."/>
            <person name="Louis A."/>
            <person name="Berthelot C."/>
            <person name="Parey E."/>
            <person name="Roest Crollius H."/>
            <person name="Montfort J."/>
            <person name="Robinson-Rechavi M."/>
            <person name="Bouchez O."/>
            <person name="Lampietro C."/>
            <person name="Lopez Roques C."/>
            <person name="Donnadieu C."/>
            <person name="Postlethwait J."/>
            <person name="Bobe J."/>
            <person name="Dillon D."/>
            <person name="Chandos A."/>
            <person name="von Hippel F."/>
            <person name="Guiguen Y."/>
        </authorList>
    </citation>
    <scope>NUCLEOTIDE SEQUENCE</scope>
    <source>
        <strain evidence="1">YG-Jan2019</strain>
    </source>
</reference>
<feature type="non-terminal residue" evidence="1">
    <location>
        <position position="1"/>
    </location>
</feature>
<dbReference type="EMBL" id="CM055752">
    <property type="protein sequence ID" value="KAJ7992300.1"/>
    <property type="molecule type" value="Genomic_DNA"/>
</dbReference>